<dbReference type="Proteomes" id="UP000316598">
    <property type="component" value="Unassembled WGS sequence"/>
</dbReference>
<dbReference type="InterPro" id="IPR051532">
    <property type="entry name" value="Ester_Hydrolysis_Enzymes"/>
</dbReference>
<evidence type="ECO:0000259" key="1">
    <source>
        <dbReference type="Pfam" id="PF13472"/>
    </source>
</evidence>
<dbReference type="Gene3D" id="3.40.50.1110">
    <property type="entry name" value="SGNH hydrolase"/>
    <property type="match status" value="1"/>
</dbReference>
<dbReference type="AlphaFoldDB" id="A0A5C5WXQ8"/>
<dbReference type="EMBL" id="SJPI01000001">
    <property type="protein sequence ID" value="TWT54675.1"/>
    <property type="molecule type" value="Genomic_DNA"/>
</dbReference>
<dbReference type="PANTHER" id="PTHR30383">
    <property type="entry name" value="THIOESTERASE 1/PROTEASE 1/LYSOPHOSPHOLIPASE L1"/>
    <property type="match status" value="1"/>
</dbReference>
<organism evidence="2 3">
    <name type="scientific">Rubripirellula amarantea</name>
    <dbReference type="NCBI Taxonomy" id="2527999"/>
    <lineage>
        <taxon>Bacteria</taxon>
        <taxon>Pseudomonadati</taxon>
        <taxon>Planctomycetota</taxon>
        <taxon>Planctomycetia</taxon>
        <taxon>Pirellulales</taxon>
        <taxon>Pirellulaceae</taxon>
        <taxon>Rubripirellula</taxon>
    </lineage>
</organism>
<comment type="caution">
    <text evidence="2">The sequence shown here is derived from an EMBL/GenBank/DDBJ whole genome shotgun (WGS) entry which is preliminary data.</text>
</comment>
<dbReference type="GO" id="GO:0004622">
    <property type="term" value="F:phosphatidylcholine lysophospholipase activity"/>
    <property type="evidence" value="ECO:0007669"/>
    <property type="project" value="TreeGrafter"/>
</dbReference>
<proteinExistence type="predicted"/>
<dbReference type="Pfam" id="PF13472">
    <property type="entry name" value="Lipase_GDSL_2"/>
    <property type="match status" value="1"/>
</dbReference>
<evidence type="ECO:0000313" key="3">
    <source>
        <dbReference type="Proteomes" id="UP000316598"/>
    </source>
</evidence>
<sequence>MAIVQTKPEFKLSKNMWRVAVISAALTGGIFTAFLCRFDDGASVASEHYRQMVSFHSRIDPHLPPGAVVFIGDSITQGLAVTAITPYAVNYGIGHDTTSGVLQRLPIYESLGRSRCLVLAIGVNDLKVRNDREIVDNFQEILSRLEHVPWILISAILPIDEKTSDRMGDNLRIQSINRELKNMANINEKCGFVDVGKKLVDQSNGLADPYHTGDGIHLSRKGYAIWIDQLARSLPESPERKVSDQANIGSQTAH</sequence>
<dbReference type="RefSeq" id="WP_146514686.1">
    <property type="nucleotide sequence ID" value="NZ_SJPI01000001.1"/>
</dbReference>
<name>A0A5C5WXQ8_9BACT</name>
<dbReference type="InterPro" id="IPR036514">
    <property type="entry name" value="SGNH_hydro_sf"/>
</dbReference>
<dbReference type="SUPFAM" id="SSF52266">
    <property type="entry name" value="SGNH hydrolase"/>
    <property type="match status" value="1"/>
</dbReference>
<dbReference type="InterPro" id="IPR013830">
    <property type="entry name" value="SGNH_hydro"/>
</dbReference>
<reference evidence="2 3" key="1">
    <citation type="submission" date="2019-02" db="EMBL/GenBank/DDBJ databases">
        <title>Deep-cultivation of Planctomycetes and their phenomic and genomic characterization uncovers novel biology.</title>
        <authorList>
            <person name="Wiegand S."/>
            <person name="Jogler M."/>
            <person name="Boedeker C."/>
            <person name="Pinto D."/>
            <person name="Vollmers J."/>
            <person name="Rivas-Marin E."/>
            <person name="Kohn T."/>
            <person name="Peeters S.H."/>
            <person name="Heuer A."/>
            <person name="Rast P."/>
            <person name="Oberbeckmann S."/>
            <person name="Bunk B."/>
            <person name="Jeske O."/>
            <person name="Meyerdierks A."/>
            <person name="Storesund J.E."/>
            <person name="Kallscheuer N."/>
            <person name="Luecker S."/>
            <person name="Lage O.M."/>
            <person name="Pohl T."/>
            <person name="Merkel B.J."/>
            <person name="Hornburger P."/>
            <person name="Mueller R.-W."/>
            <person name="Bruemmer F."/>
            <person name="Labrenz M."/>
            <person name="Spormann A.M."/>
            <person name="Op Den Camp H."/>
            <person name="Overmann J."/>
            <person name="Amann R."/>
            <person name="Jetten M.S.M."/>
            <person name="Mascher T."/>
            <person name="Medema M.H."/>
            <person name="Devos D.P."/>
            <person name="Kaster A.-K."/>
            <person name="Ovreas L."/>
            <person name="Rohde M."/>
            <person name="Galperin M.Y."/>
            <person name="Jogler C."/>
        </authorList>
    </citation>
    <scope>NUCLEOTIDE SEQUENCE [LARGE SCALE GENOMIC DNA]</scope>
    <source>
        <strain evidence="2 3">Pla22</strain>
    </source>
</reference>
<keyword evidence="2" id="KW-0378">Hydrolase</keyword>
<protein>
    <submittedName>
        <fullName evidence="2">GDSL-like Lipase/Acylhydrolase</fullName>
    </submittedName>
</protein>
<gene>
    <name evidence="2" type="ORF">Pla22_23250</name>
</gene>
<keyword evidence="3" id="KW-1185">Reference proteome</keyword>
<evidence type="ECO:0000313" key="2">
    <source>
        <dbReference type="EMBL" id="TWT54675.1"/>
    </source>
</evidence>
<dbReference type="PANTHER" id="PTHR30383:SF5">
    <property type="entry name" value="SGNH HYDROLASE-TYPE ESTERASE DOMAIN-CONTAINING PROTEIN"/>
    <property type="match status" value="1"/>
</dbReference>
<feature type="domain" description="SGNH hydrolase-type esterase" evidence="1">
    <location>
        <begin position="70"/>
        <end position="225"/>
    </location>
</feature>
<dbReference type="OrthoDB" id="2513075at2"/>
<accession>A0A5C5WXQ8</accession>